<dbReference type="PANTHER" id="PTHR48073">
    <property type="entry name" value="O-SUCCINYLBENZOATE SYNTHASE-RELATED"/>
    <property type="match status" value="1"/>
</dbReference>
<dbReference type="CDD" id="cd03320">
    <property type="entry name" value="OSBS"/>
    <property type="match status" value="1"/>
</dbReference>
<dbReference type="SMART" id="SM00922">
    <property type="entry name" value="MR_MLE"/>
    <property type="match status" value="1"/>
</dbReference>
<dbReference type="SFLD" id="SFLDF00009">
    <property type="entry name" value="o-succinylbenzoate_synthase"/>
    <property type="match status" value="1"/>
</dbReference>
<comment type="caution">
    <text evidence="3">The sequence shown here is derived from an EMBL/GenBank/DDBJ whole genome shotgun (WGS) entry which is preliminary data.</text>
</comment>
<dbReference type="InterPro" id="IPR029017">
    <property type="entry name" value="Enolase-like_N"/>
</dbReference>
<dbReference type="InterPro" id="IPR036849">
    <property type="entry name" value="Enolase-like_C_sf"/>
</dbReference>
<organism evidence="3 4">
    <name type="scientific">Ottowia thiooxydans</name>
    <dbReference type="NCBI Taxonomy" id="219182"/>
    <lineage>
        <taxon>Bacteria</taxon>
        <taxon>Pseudomonadati</taxon>
        <taxon>Pseudomonadota</taxon>
        <taxon>Betaproteobacteria</taxon>
        <taxon>Burkholderiales</taxon>
        <taxon>Comamonadaceae</taxon>
        <taxon>Ottowia</taxon>
    </lineage>
</organism>
<keyword evidence="4" id="KW-1185">Reference proteome</keyword>
<dbReference type="SFLD" id="SFLDS00001">
    <property type="entry name" value="Enolase"/>
    <property type="match status" value="1"/>
</dbReference>
<proteinExistence type="predicted"/>
<feature type="domain" description="Mandelate racemase/muconate lactonizing enzyme C-terminal" evidence="2">
    <location>
        <begin position="138"/>
        <end position="234"/>
    </location>
</feature>
<dbReference type="InterPro" id="IPR029065">
    <property type="entry name" value="Enolase_C-like"/>
</dbReference>
<sequence length="358" mass="39249">MAAKNTIEVKPYRLSLQTPYRWSKGTQHHRMGAILRLESDGLVGWGEAALPPHVDYPPEAFVDEIRALMVGLDPLSPQFLSEISLRECPARIRCGISTAVLTLRAAQAGKTLAGYLLGDEKSVPARVPVNDLIGDAEPEMCAQRARDAAARGQDTVKVKCTSERELDLKRIQAIREAEPTIKIRLDPNESWPVEWAAEQLRAMEKFVIEYCEEPLPRGTPLSAYGQLRRETKVPIALDDSIRTERDVELAALHKAADVFILKAQRVGGPDKLLDIVRAAQPHGIQCTVTSSLETSLGLYLGIHCTALTPPPMAAAGIGTARFYAENVCEPPPIVDGYMAVPSTPGLGFDPQSWWDSAR</sequence>
<dbReference type="Pfam" id="PF13378">
    <property type="entry name" value="MR_MLE_C"/>
    <property type="match status" value="1"/>
</dbReference>
<dbReference type="Proteomes" id="UP001549320">
    <property type="component" value="Unassembled WGS sequence"/>
</dbReference>
<accession>A0ABV2Q5W8</accession>
<keyword evidence="1" id="KW-0479">Metal-binding</keyword>
<dbReference type="RefSeq" id="WP_354442513.1">
    <property type="nucleotide sequence ID" value="NZ_JBEPSH010000003.1"/>
</dbReference>
<dbReference type="SFLD" id="SFLDG00180">
    <property type="entry name" value="muconate_cycloisomerase"/>
    <property type="match status" value="1"/>
</dbReference>
<dbReference type="Gene3D" id="3.20.20.120">
    <property type="entry name" value="Enolase-like C-terminal domain"/>
    <property type="match status" value="1"/>
</dbReference>
<evidence type="ECO:0000256" key="1">
    <source>
        <dbReference type="ARBA" id="ARBA00022723"/>
    </source>
</evidence>
<dbReference type="InterPro" id="IPR013342">
    <property type="entry name" value="Mandelate_racemase_C"/>
</dbReference>
<evidence type="ECO:0000259" key="2">
    <source>
        <dbReference type="SMART" id="SM00922"/>
    </source>
</evidence>
<dbReference type="SUPFAM" id="SSF54826">
    <property type="entry name" value="Enolase N-terminal domain-like"/>
    <property type="match status" value="1"/>
</dbReference>
<protein>
    <submittedName>
        <fullName evidence="3">O-succinylbenzoate synthase</fullName>
    </submittedName>
</protein>
<gene>
    <name evidence="3" type="ORF">ABIE13_001538</name>
</gene>
<evidence type="ECO:0000313" key="3">
    <source>
        <dbReference type="EMBL" id="MET4576429.1"/>
    </source>
</evidence>
<dbReference type="EMBL" id="JBEPSH010000003">
    <property type="protein sequence ID" value="MET4576429.1"/>
    <property type="molecule type" value="Genomic_DNA"/>
</dbReference>
<name>A0ABV2Q5W8_9BURK</name>
<dbReference type="PANTHER" id="PTHR48073:SF2">
    <property type="entry name" value="O-SUCCINYLBENZOATE SYNTHASE"/>
    <property type="match status" value="1"/>
</dbReference>
<reference evidence="3 4" key="1">
    <citation type="submission" date="2024-06" db="EMBL/GenBank/DDBJ databases">
        <title>Sorghum-associated microbial communities from plants grown in Nebraska, USA.</title>
        <authorList>
            <person name="Schachtman D."/>
        </authorList>
    </citation>
    <scope>NUCLEOTIDE SEQUENCE [LARGE SCALE GENOMIC DNA]</scope>
    <source>
        <strain evidence="3 4">2709</strain>
    </source>
</reference>
<dbReference type="SUPFAM" id="SSF51604">
    <property type="entry name" value="Enolase C-terminal domain-like"/>
    <property type="match status" value="1"/>
</dbReference>
<evidence type="ECO:0000313" key="4">
    <source>
        <dbReference type="Proteomes" id="UP001549320"/>
    </source>
</evidence>
<dbReference type="Gene3D" id="3.30.390.10">
    <property type="entry name" value="Enolase-like, N-terminal domain"/>
    <property type="match status" value="1"/>
</dbReference>